<dbReference type="OrthoDB" id="21982at10239"/>
<dbReference type="Proteomes" id="UP000006298">
    <property type="component" value="Segment"/>
</dbReference>
<name>J9PTY8_9CAUD</name>
<evidence type="ECO:0000313" key="1">
    <source>
        <dbReference type="EMBL" id="AEZ50513.1"/>
    </source>
</evidence>
<organism evidence="1 2">
    <name type="scientific">Bacillus phage BCD7</name>
    <dbReference type="NCBI Taxonomy" id="1136534"/>
    <lineage>
        <taxon>Viruses</taxon>
        <taxon>Duplodnaviria</taxon>
        <taxon>Heunggongvirae</taxon>
        <taxon>Uroviricota</taxon>
        <taxon>Caudoviricetes</taxon>
        <taxon>Becedseptimavirus</taxon>
        <taxon>Becedseptimavirus BCD7</taxon>
    </lineage>
</organism>
<sequence length="94" mass="10751">MKIKEAKRLLATYGNITLEDLVAYVQGLRQYECPKCKGEGETYTTYNKYPTGLPDSGWVYQEGRDYKPCDICSGYGYTEREIKPVTQTTIVGYE</sequence>
<keyword evidence="2" id="KW-1185">Reference proteome</keyword>
<dbReference type="GeneID" id="14011585"/>
<gene>
    <name evidence="1" type="ORF">BCD7_0066</name>
</gene>
<accession>J9PTY8</accession>
<evidence type="ECO:0000313" key="2">
    <source>
        <dbReference type="Proteomes" id="UP000006298"/>
    </source>
</evidence>
<dbReference type="RefSeq" id="YP_007005917.1">
    <property type="nucleotide sequence ID" value="NC_019515.1"/>
</dbReference>
<dbReference type="EMBL" id="JN712910">
    <property type="protein sequence ID" value="AEZ50513.1"/>
    <property type="molecule type" value="Genomic_DNA"/>
</dbReference>
<dbReference type="KEGG" id="vg:14011585"/>
<proteinExistence type="predicted"/>
<protein>
    <submittedName>
        <fullName evidence="1">Uncharacterized protein</fullName>
    </submittedName>
</protein>
<reference evidence="1 2" key="1">
    <citation type="submission" date="2011-09" db="EMBL/GenBank/DDBJ databases">
        <title>Complete Genome Sequence of Bacillus cereus Bacteriophage BCD7.</title>
        <authorList>
            <person name="Lee J.-H."/>
            <person name="Shin H."/>
            <person name="Son B."/>
            <person name="Ryu S."/>
        </authorList>
    </citation>
    <scope>NUCLEOTIDE SEQUENCE [LARGE SCALE GENOMIC DNA]</scope>
</reference>